<feature type="active site" description="Proton acceptor" evidence="1">
    <location>
        <position position="64"/>
    </location>
</feature>
<accession>A0A401UJS6</accession>
<comment type="similarity">
    <text evidence="3">Belongs to the dTDP-4-dehydrorhamnose 3,5-epimerase family.</text>
</comment>
<evidence type="ECO:0000313" key="4">
    <source>
        <dbReference type="EMBL" id="GCD09722.1"/>
    </source>
</evidence>
<sequence length="190" mass="22003">MENFNFIETKINGMYIIEPKVFGDNRGYFMETYNKNDFFEAGLTMEFVQDNESKSKKGVLRGLHFQTKHTQGKLVRVTEGQVFDVAVDLRKGSPTFGKWEGVILTAENKKQFYVPEGFAHGFLVMSDMAVFNYKCTDYYAPEYDSGVLWNDEDIAIEWPLEGIEEILLSDKDKLQKKLKDLEIPFEYKGV</sequence>
<dbReference type="InterPro" id="IPR000888">
    <property type="entry name" value="RmlC-like"/>
</dbReference>
<feature type="active site" description="Proton donor" evidence="1">
    <location>
        <position position="133"/>
    </location>
</feature>
<dbReference type="InterPro" id="IPR014710">
    <property type="entry name" value="RmlC-like_jellyroll"/>
</dbReference>
<dbReference type="SUPFAM" id="SSF51182">
    <property type="entry name" value="RmlC-like cupins"/>
    <property type="match status" value="1"/>
</dbReference>
<evidence type="ECO:0000313" key="5">
    <source>
        <dbReference type="Proteomes" id="UP000287872"/>
    </source>
</evidence>
<reference evidence="4 5" key="1">
    <citation type="submission" date="2018-11" db="EMBL/GenBank/DDBJ databases">
        <title>Genome sequencing and assembly of Clostridium tagluense strain A121.</title>
        <authorList>
            <person name="Murakami T."/>
            <person name="Segawa T."/>
            <person name="Shcherbakova V.A."/>
            <person name="Mori H."/>
            <person name="Yoshimura Y."/>
        </authorList>
    </citation>
    <scope>NUCLEOTIDE SEQUENCE [LARGE SCALE GENOMIC DNA]</scope>
    <source>
        <strain evidence="4 5">A121</strain>
    </source>
</reference>
<keyword evidence="5" id="KW-1185">Reference proteome</keyword>
<evidence type="ECO:0000256" key="1">
    <source>
        <dbReference type="PIRSR" id="PIRSR600888-1"/>
    </source>
</evidence>
<dbReference type="NCBIfam" id="TIGR01221">
    <property type="entry name" value="rmlC"/>
    <property type="match status" value="1"/>
</dbReference>
<dbReference type="AlphaFoldDB" id="A0A401UJS6"/>
<evidence type="ECO:0000256" key="2">
    <source>
        <dbReference type="PIRSR" id="PIRSR600888-3"/>
    </source>
</evidence>
<dbReference type="GO" id="GO:0019305">
    <property type="term" value="P:dTDP-rhamnose biosynthetic process"/>
    <property type="evidence" value="ECO:0007669"/>
    <property type="project" value="UniProtKB-UniRule"/>
</dbReference>
<keyword evidence="3" id="KW-0413">Isomerase</keyword>
<organism evidence="4 5">
    <name type="scientific">Clostridium tagluense</name>
    <dbReference type="NCBI Taxonomy" id="360422"/>
    <lineage>
        <taxon>Bacteria</taxon>
        <taxon>Bacillati</taxon>
        <taxon>Bacillota</taxon>
        <taxon>Clostridia</taxon>
        <taxon>Eubacteriales</taxon>
        <taxon>Clostridiaceae</taxon>
        <taxon>Clostridium</taxon>
    </lineage>
</organism>
<comment type="function">
    <text evidence="3">Catalyzes the epimerization of the C3' and C5'positions of dTDP-6-deoxy-D-xylo-4-hexulose, forming dTDP-6-deoxy-L-lyxo-4-hexulose.</text>
</comment>
<protein>
    <recommendedName>
        <fullName evidence="3">dTDP-4-dehydrorhamnose 3,5-epimerase</fullName>
        <ecNumber evidence="3">5.1.3.13</ecNumber>
    </recommendedName>
    <alternativeName>
        <fullName evidence="3">Thymidine diphospho-4-keto-rhamnose 3,5-epimerase</fullName>
    </alternativeName>
</protein>
<feature type="site" description="Participates in a stacking interaction with the thymidine ring of dTDP-4-oxo-6-deoxyglucose" evidence="2">
    <location>
        <position position="139"/>
    </location>
</feature>
<dbReference type="RefSeq" id="WP_124999412.1">
    <property type="nucleotide sequence ID" value="NZ_BHYK01000006.1"/>
</dbReference>
<dbReference type="PANTHER" id="PTHR21047">
    <property type="entry name" value="DTDP-6-DEOXY-D-GLUCOSE-3,5 EPIMERASE"/>
    <property type="match status" value="1"/>
</dbReference>
<dbReference type="PANTHER" id="PTHR21047:SF2">
    <property type="entry name" value="THYMIDINE DIPHOSPHO-4-KETO-RHAMNOSE 3,5-EPIMERASE"/>
    <property type="match status" value="1"/>
</dbReference>
<dbReference type="OrthoDB" id="9800680at2"/>
<name>A0A401UJS6_9CLOT</name>
<dbReference type="GO" id="GO:0005829">
    <property type="term" value="C:cytosol"/>
    <property type="evidence" value="ECO:0007669"/>
    <property type="project" value="TreeGrafter"/>
</dbReference>
<dbReference type="Gene3D" id="2.60.120.10">
    <property type="entry name" value="Jelly Rolls"/>
    <property type="match status" value="1"/>
</dbReference>
<dbReference type="EC" id="5.1.3.13" evidence="3"/>
<dbReference type="Pfam" id="PF00908">
    <property type="entry name" value="dTDP_sugar_isom"/>
    <property type="match status" value="1"/>
</dbReference>
<dbReference type="InterPro" id="IPR011051">
    <property type="entry name" value="RmlC_Cupin_sf"/>
</dbReference>
<gene>
    <name evidence="4" type="ORF">Ctaglu_13450</name>
</gene>
<dbReference type="Proteomes" id="UP000287872">
    <property type="component" value="Unassembled WGS sequence"/>
</dbReference>
<evidence type="ECO:0000256" key="3">
    <source>
        <dbReference type="RuleBase" id="RU364069"/>
    </source>
</evidence>
<dbReference type="CDD" id="cd00438">
    <property type="entry name" value="cupin_RmlC"/>
    <property type="match status" value="1"/>
</dbReference>
<dbReference type="GO" id="GO:0000271">
    <property type="term" value="P:polysaccharide biosynthetic process"/>
    <property type="evidence" value="ECO:0007669"/>
    <property type="project" value="TreeGrafter"/>
</dbReference>
<comment type="subunit">
    <text evidence="3">Homodimer.</text>
</comment>
<dbReference type="EMBL" id="BHYK01000006">
    <property type="protein sequence ID" value="GCD09722.1"/>
    <property type="molecule type" value="Genomic_DNA"/>
</dbReference>
<proteinExistence type="inferred from homology"/>
<dbReference type="GO" id="GO:0008830">
    <property type="term" value="F:dTDP-4-dehydrorhamnose 3,5-epimerase activity"/>
    <property type="evidence" value="ECO:0007669"/>
    <property type="project" value="UniProtKB-UniRule"/>
</dbReference>
<comment type="pathway">
    <text evidence="3">Carbohydrate biosynthesis; dTDP-L-rhamnose biosynthesis.</text>
</comment>
<dbReference type="UniPathway" id="UPA00124"/>
<comment type="catalytic activity">
    <reaction evidence="3">
        <text>dTDP-4-dehydro-6-deoxy-alpha-D-glucose = dTDP-4-dehydro-beta-L-rhamnose</text>
        <dbReference type="Rhea" id="RHEA:16969"/>
        <dbReference type="ChEBI" id="CHEBI:57649"/>
        <dbReference type="ChEBI" id="CHEBI:62830"/>
        <dbReference type="EC" id="5.1.3.13"/>
    </reaction>
</comment>
<comment type="caution">
    <text evidence="4">The sequence shown here is derived from an EMBL/GenBank/DDBJ whole genome shotgun (WGS) entry which is preliminary data.</text>
</comment>